<evidence type="ECO:0000313" key="2">
    <source>
        <dbReference type="EMBL" id="WOK04926.1"/>
    </source>
</evidence>
<keyword evidence="3" id="KW-1185">Reference proteome</keyword>
<organism evidence="2 3">
    <name type="scientific">Imperialibacter roseus</name>
    <dbReference type="NCBI Taxonomy" id="1324217"/>
    <lineage>
        <taxon>Bacteria</taxon>
        <taxon>Pseudomonadati</taxon>
        <taxon>Bacteroidota</taxon>
        <taxon>Cytophagia</taxon>
        <taxon>Cytophagales</taxon>
        <taxon>Flammeovirgaceae</taxon>
        <taxon>Imperialibacter</taxon>
    </lineage>
</organism>
<dbReference type="Pfam" id="PF16804">
    <property type="entry name" value="DUF5071"/>
    <property type="match status" value="1"/>
</dbReference>
<dbReference type="InterPro" id="IPR038692">
    <property type="entry name" value="Cthe_2751_sf"/>
</dbReference>
<gene>
    <name evidence="2" type="ORF">RT717_17735</name>
</gene>
<dbReference type="Gene3D" id="1.25.40.750">
    <property type="entry name" value="Domain of unknown function DUF5071"/>
    <property type="match status" value="1"/>
</dbReference>
<dbReference type="Proteomes" id="UP001302349">
    <property type="component" value="Chromosome"/>
</dbReference>
<feature type="domain" description="DUF5071" evidence="1">
    <location>
        <begin position="55"/>
        <end position="142"/>
    </location>
</feature>
<proteinExistence type="predicted"/>
<protein>
    <submittedName>
        <fullName evidence="2">DUF5071 domain-containing protein</fullName>
    </submittedName>
</protein>
<dbReference type="InterPro" id="IPR031837">
    <property type="entry name" value="DUF5071"/>
</dbReference>
<dbReference type="RefSeq" id="WP_317487723.1">
    <property type="nucleotide sequence ID" value="NZ_CP136051.1"/>
</dbReference>
<evidence type="ECO:0000259" key="1">
    <source>
        <dbReference type="Pfam" id="PF16804"/>
    </source>
</evidence>
<sequence length="197" mass="23270">MKLYQKLKNRIDWNEPVELQLERLAEFDHITNEEIEELAQTCHKSTETGILLEYLGHERLMPYLHLFLEFLQDMNWPAAGGASKMLTKAGKVIIPEIRRVFQEVNNDQIWHYWILLGIVQYFEKELILEMKADLIELILRADKDGASIQALRILKEKQILSSEEVENRYCYLLNKYSGDLYWTNDLNEEIKPVANKT</sequence>
<reference evidence="2 3" key="1">
    <citation type="journal article" date="2023" name="Microbiol. Resour. Announc.">
        <title>Complete Genome Sequence of Imperialibacter roseus strain P4T.</title>
        <authorList>
            <person name="Tizabi D.R."/>
            <person name="Bachvaroff T."/>
            <person name="Hill R.T."/>
        </authorList>
    </citation>
    <scope>NUCLEOTIDE SEQUENCE [LARGE SCALE GENOMIC DNA]</scope>
    <source>
        <strain evidence="2 3">P4T</strain>
    </source>
</reference>
<accession>A0ABZ0IMD7</accession>
<name>A0ABZ0IMD7_9BACT</name>
<evidence type="ECO:0000313" key="3">
    <source>
        <dbReference type="Proteomes" id="UP001302349"/>
    </source>
</evidence>
<dbReference type="EMBL" id="CP136051">
    <property type="protein sequence ID" value="WOK04926.1"/>
    <property type="molecule type" value="Genomic_DNA"/>
</dbReference>